<keyword evidence="1" id="KW-0812">Transmembrane</keyword>
<keyword evidence="1" id="KW-0472">Membrane</keyword>
<reference evidence="2" key="1">
    <citation type="journal article" date="2017" name="Parasit. Vectors">
        <title>Sialotranscriptomics of Rhipicephalus zambeziensis reveals intricate expression profiles of secretory proteins and suggests tight temporal transcriptional regulation during blood-feeding.</title>
        <authorList>
            <person name="de Castro M.H."/>
            <person name="de Klerk D."/>
            <person name="Pienaar R."/>
            <person name="Rees D.J.G."/>
            <person name="Mans B.J."/>
        </authorList>
    </citation>
    <scope>NUCLEOTIDE SEQUENCE</scope>
    <source>
        <tissue evidence="2">Salivary glands</tissue>
    </source>
</reference>
<feature type="transmembrane region" description="Helical" evidence="1">
    <location>
        <begin position="30"/>
        <end position="47"/>
    </location>
</feature>
<accession>A0A224Z0E1</accession>
<keyword evidence="1" id="KW-1133">Transmembrane helix</keyword>
<protein>
    <recommendedName>
        <fullName evidence="3">Transmembrane protein</fullName>
    </recommendedName>
</protein>
<dbReference type="EMBL" id="GFPF01008907">
    <property type="protein sequence ID" value="MAA20053.1"/>
    <property type="molecule type" value="Transcribed_RNA"/>
</dbReference>
<evidence type="ECO:0008006" key="3">
    <source>
        <dbReference type="Google" id="ProtNLM"/>
    </source>
</evidence>
<evidence type="ECO:0000313" key="2">
    <source>
        <dbReference type="EMBL" id="MAA20053.1"/>
    </source>
</evidence>
<dbReference type="AlphaFoldDB" id="A0A224Z0E1"/>
<proteinExistence type="predicted"/>
<sequence length="119" mass="14251">MNQPSITFRKEEIKCLIPHVHHHVCRTDRYLLLPGHAQISFCFYFVFRRCAPFSVVSRRLWWLDFLLVSVFTRFLLTFGLLERTSRCIAIITNGRYSRENRKVQHVTLQKKSDLLLKLQ</sequence>
<organism evidence="2">
    <name type="scientific">Rhipicephalus zambeziensis</name>
    <dbReference type="NCBI Taxonomy" id="60191"/>
    <lineage>
        <taxon>Eukaryota</taxon>
        <taxon>Metazoa</taxon>
        <taxon>Ecdysozoa</taxon>
        <taxon>Arthropoda</taxon>
        <taxon>Chelicerata</taxon>
        <taxon>Arachnida</taxon>
        <taxon>Acari</taxon>
        <taxon>Parasitiformes</taxon>
        <taxon>Ixodida</taxon>
        <taxon>Ixodoidea</taxon>
        <taxon>Ixodidae</taxon>
        <taxon>Rhipicephalinae</taxon>
        <taxon>Rhipicephalus</taxon>
        <taxon>Rhipicephalus</taxon>
    </lineage>
</organism>
<name>A0A224Z0E1_9ACAR</name>
<evidence type="ECO:0000256" key="1">
    <source>
        <dbReference type="SAM" id="Phobius"/>
    </source>
</evidence>
<feature type="transmembrane region" description="Helical" evidence="1">
    <location>
        <begin position="59"/>
        <end position="81"/>
    </location>
</feature>